<feature type="compositionally biased region" description="Basic and acidic residues" evidence="1">
    <location>
        <begin position="322"/>
        <end position="342"/>
    </location>
</feature>
<dbReference type="GO" id="GO:0005975">
    <property type="term" value="P:carbohydrate metabolic process"/>
    <property type="evidence" value="ECO:0007669"/>
    <property type="project" value="InterPro"/>
</dbReference>
<feature type="region of interest" description="Disordered" evidence="1">
    <location>
        <begin position="322"/>
        <end position="354"/>
    </location>
</feature>
<dbReference type="SUPFAM" id="SSF88713">
    <property type="entry name" value="Glycoside hydrolase/deacetylase"/>
    <property type="match status" value="1"/>
</dbReference>
<comment type="caution">
    <text evidence="2">The sequence shown here is derived from an EMBL/GenBank/DDBJ whole genome shotgun (WGS) entry which is preliminary data.</text>
</comment>
<reference evidence="2 3" key="1">
    <citation type="journal article" date="2019" name="Int. J. Syst. Evol. Microbiol.">
        <title>The Global Catalogue of Microorganisms (GCM) 10K type strain sequencing project: providing services to taxonomists for standard genome sequencing and annotation.</title>
        <authorList>
            <consortium name="The Broad Institute Genomics Platform"/>
            <consortium name="The Broad Institute Genome Sequencing Center for Infectious Disease"/>
            <person name="Wu L."/>
            <person name="Ma J."/>
        </authorList>
    </citation>
    <scope>NUCLEOTIDE SEQUENCE [LARGE SCALE GENOMIC DNA]</scope>
    <source>
        <strain evidence="2 3">JCM 16328</strain>
    </source>
</reference>
<keyword evidence="3" id="KW-1185">Reference proteome</keyword>
<protein>
    <submittedName>
        <fullName evidence="2">Polysaccharide deacetylase family protein</fullName>
    </submittedName>
</protein>
<dbReference type="InterPro" id="IPR011330">
    <property type="entry name" value="Glyco_hydro/deAcase_b/a-brl"/>
</dbReference>
<evidence type="ECO:0000313" key="2">
    <source>
        <dbReference type="EMBL" id="GAA0676543.1"/>
    </source>
</evidence>
<dbReference type="RefSeq" id="WP_425541912.1">
    <property type="nucleotide sequence ID" value="NZ_BAAADV010000006.1"/>
</dbReference>
<name>A0AAV3TB33_9EURY</name>
<dbReference type="AlphaFoldDB" id="A0AAV3TB33"/>
<sequence>MTASSSPIGGHHPPSVVDELVDDQDATRVDAPLPGDAEFALCLTHDVDRPYKGLPSLYYALRERPLYHARTALSSANPYWQFESIAELEADLGVRSAFYFLDEQHLFRDRPPSDWTSPTHWIEHLGRYDVEAPDIARAVRELDDGGWEVGLHGSYHSPDDQGRLREEKNRIESVLGDRIAGGRQHHLRLSFPETWRHHRAIGLRYDASLGSGETVGFDYGYRPLRPFDDEFVAFPLTIMEQALPDPGERYDDARDVCDRILGEAARNDAVATALWHPRYFSDREFPGYRRLYRWLVERALELGAWVGSPRALYRWFESDADPEREVDLDADCERPGDREQNRLRSPIPGGDRSR</sequence>
<organism evidence="2 3">
    <name type="scientific">Natronoarchaeum mannanilyticum</name>
    <dbReference type="NCBI Taxonomy" id="926360"/>
    <lineage>
        <taxon>Archaea</taxon>
        <taxon>Methanobacteriati</taxon>
        <taxon>Methanobacteriota</taxon>
        <taxon>Stenosarchaea group</taxon>
        <taxon>Halobacteria</taxon>
        <taxon>Halobacteriales</taxon>
        <taxon>Natronoarchaeaceae</taxon>
    </lineage>
</organism>
<gene>
    <name evidence="2" type="ORF">GCM10009020_25440</name>
</gene>
<accession>A0AAV3TB33</accession>
<dbReference type="EMBL" id="BAAADV010000006">
    <property type="protein sequence ID" value="GAA0676543.1"/>
    <property type="molecule type" value="Genomic_DNA"/>
</dbReference>
<dbReference type="Proteomes" id="UP001500420">
    <property type="component" value="Unassembled WGS sequence"/>
</dbReference>
<evidence type="ECO:0000313" key="3">
    <source>
        <dbReference type="Proteomes" id="UP001500420"/>
    </source>
</evidence>
<evidence type="ECO:0000256" key="1">
    <source>
        <dbReference type="SAM" id="MobiDB-lite"/>
    </source>
</evidence>
<dbReference type="Gene3D" id="3.20.20.370">
    <property type="entry name" value="Glycoside hydrolase/deacetylase"/>
    <property type="match status" value="1"/>
</dbReference>
<dbReference type="CDD" id="cd10931">
    <property type="entry name" value="CE4_u7"/>
    <property type="match status" value="1"/>
</dbReference>
<proteinExistence type="predicted"/>